<name>A0A923MCZ1_9BURK</name>
<dbReference type="Gene3D" id="2.180.10.10">
    <property type="entry name" value="RHS repeat-associated core"/>
    <property type="match status" value="1"/>
</dbReference>
<proteinExistence type="predicted"/>
<dbReference type="RefSeq" id="WP_187083244.1">
    <property type="nucleotide sequence ID" value="NZ_JACORU010000007.1"/>
</dbReference>
<evidence type="ECO:0000313" key="3">
    <source>
        <dbReference type="Proteomes" id="UP000596827"/>
    </source>
</evidence>
<sequence length="227" mass="22786">MKKILLAIAVGVVANVACARYIQPDPIGLAGGLNPFVYVNANPLGEIDPEGLQSWRRPNRPGWPAWAQPTNPSDACATPECAAGLSLLRPTPYNNPDFNKDPCVIAYLRENYGNFMADTLLPNFSGFSYVPGSGYAFQAGLSAIASMTTKGAVVGTASGVAVGVQAMGAAGAGVAGGSSSSALLMTGTMASGAATGASILLAAGGVGATAYSSAANAAALLHCSCRR</sequence>
<feature type="signal peptide" evidence="1">
    <location>
        <begin position="1"/>
        <end position="19"/>
    </location>
</feature>
<evidence type="ECO:0000313" key="2">
    <source>
        <dbReference type="EMBL" id="MBC5766772.1"/>
    </source>
</evidence>
<dbReference type="EMBL" id="JACORU010000007">
    <property type="protein sequence ID" value="MBC5766772.1"/>
    <property type="molecule type" value="Genomic_DNA"/>
</dbReference>
<keyword evidence="3" id="KW-1185">Reference proteome</keyword>
<comment type="caution">
    <text evidence="2">The sequence shown here is derived from an EMBL/GenBank/DDBJ whole genome shotgun (WGS) entry which is preliminary data.</text>
</comment>
<dbReference type="NCBIfam" id="TIGR03696">
    <property type="entry name" value="Rhs_assc_core"/>
    <property type="match status" value="1"/>
</dbReference>
<accession>A0A923MCZ1</accession>
<dbReference type="AlphaFoldDB" id="A0A923MCZ1"/>
<gene>
    <name evidence="2" type="ORF">H8R02_20070</name>
</gene>
<feature type="chain" id="PRO_5037436652" evidence="1">
    <location>
        <begin position="20"/>
        <end position="227"/>
    </location>
</feature>
<protein>
    <submittedName>
        <fullName evidence="2">Uncharacterized protein</fullName>
    </submittedName>
</protein>
<dbReference type="Proteomes" id="UP000596827">
    <property type="component" value="Unassembled WGS sequence"/>
</dbReference>
<evidence type="ECO:0000256" key="1">
    <source>
        <dbReference type="SAM" id="SignalP"/>
    </source>
</evidence>
<organism evidence="2 3">
    <name type="scientific">Ramlibacter albus</name>
    <dbReference type="NCBI Taxonomy" id="2079448"/>
    <lineage>
        <taxon>Bacteria</taxon>
        <taxon>Pseudomonadati</taxon>
        <taxon>Pseudomonadota</taxon>
        <taxon>Betaproteobacteria</taxon>
        <taxon>Burkholderiales</taxon>
        <taxon>Comamonadaceae</taxon>
        <taxon>Ramlibacter</taxon>
    </lineage>
</organism>
<reference evidence="2" key="1">
    <citation type="submission" date="2020-08" db="EMBL/GenBank/DDBJ databases">
        <title>Ramlibacter sp. GTP1 16S ribosomal RNA gene genome sequencing and assembly.</title>
        <authorList>
            <person name="Kang M."/>
        </authorList>
    </citation>
    <scope>NUCLEOTIDE SEQUENCE</scope>
    <source>
        <strain evidence="2">GTP1</strain>
    </source>
</reference>
<keyword evidence="1" id="KW-0732">Signal</keyword>
<dbReference type="InterPro" id="IPR022385">
    <property type="entry name" value="Rhs_assc_core"/>
</dbReference>